<accession>A0A0S4IZZ9</accession>
<dbReference type="CDD" id="cd17039">
    <property type="entry name" value="Ubl_ubiquitin_like"/>
    <property type="match status" value="1"/>
</dbReference>
<dbReference type="SMART" id="SM00213">
    <property type="entry name" value="UBQ"/>
    <property type="match status" value="1"/>
</dbReference>
<feature type="region of interest" description="Disordered" evidence="1">
    <location>
        <begin position="80"/>
        <end position="154"/>
    </location>
</feature>
<evidence type="ECO:0000313" key="3">
    <source>
        <dbReference type="EMBL" id="CUG30284.1"/>
    </source>
</evidence>
<dbReference type="Gene3D" id="3.10.20.90">
    <property type="entry name" value="Phosphatidylinositol 3-kinase Catalytic Subunit, Chain A, domain 1"/>
    <property type="match status" value="1"/>
</dbReference>
<dbReference type="InterPro" id="IPR000626">
    <property type="entry name" value="Ubiquitin-like_dom"/>
</dbReference>
<dbReference type="AlphaFoldDB" id="A0A0S4IZZ9"/>
<feature type="domain" description="Ubiquitin-like" evidence="2">
    <location>
        <begin position="187"/>
        <end position="264"/>
    </location>
</feature>
<evidence type="ECO:0000256" key="1">
    <source>
        <dbReference type="SAM" id="MobiDB-lite"/>
    </source>
</evidence>
<dbReference type="EMBL" id="CYKH01000742">
    <property type="protein sequence ID" value="CUG30284.1"/>
    <property type="molecule type" value="Genomic_DNA"/>
</dbReference>
<dbReference type="InterPro" id="IPR029071">
    <property type="entry name" value="Ubiquitin-like_domsf"/>
</dbReference>
<organism evidence="3 4">
    <name type="scientific">Bodo saltans</name>
    <name type="common">Flagellated protozoan</name>
    <dbReference type="NCBI Taxonomy" id="75058"/>
    <lineage>
        <taxon>Eukaryota</taxon>
        <taxon>Discoba</taxon>
        <taxon>Euglenozoa</taxon>
        <taxon>Kinetoplastea</taxon>
        <taxon>Metakinetoplastina</taxon>
        <taxon>Eubodonida</taxon>
        <taxon>Bodonidae</taxon>
        <taxon>Bodo</taxon>
    </lineage>
</organism>
<dbReference type="PROSITE" id="PS50053">
    <property type="entry name" value="UBIQUITIN_2"/>
    <property type="match status" value="1"/>
</dbReference>
<protein>
    <submittedName>
        <fullName evidence="3">Ubiquitin, putative</fullName>
    </submittedName>
</protein>
<evidence type="ECO:0000259" key="2">
    <source>
        <dbReference type="PROSITE" id="PS50053"/>
    </source>
</evidence>
<sequence>MDILSTLVVTGVADQQYAARKTFMPAGDIPQRERRVVYTYLVEHEFATVSKLFAQKAQKKKRTRKALATKPTTVKPIPAKKAAVKRAPVKAPVKKAAKKTTISKKAQKVTPKKTLVKKDAPSRAKKASTKATKPPARTTVVAKPPSSRQLKPKTQRVSLVAAPAQHRVSTPPALPVYPPPQPTIAENSVTIQTLGGLSKVISIEPSSTTVSELKQKIQGVTGVPVDQQRLIGNGQVLTPDEALLRDVGVHRGAQVYLILRLRGSA</sequence>
<proteinExistence type="predicted"/>
<feature type="compositionally biased region" description="Basic residues" evidence="1">
    <location>
        <begin position="82"/>
        <end position="115"/>
    </location>
</feature>
<name>A0A0S4IZZ9_BODSA</name>
<dbReference type="VEuPathDB" id="TriTrypDB:BSAL_77240"/>
<feature type="compositionally biased region" description="Low complexity" evidence="1">
    <location>
        <begin position="129"/>
        <end position="139"/>
    </location>
</feature>
<dbReference type="Pfam" id="PF00240">
    <property type="entry name" value="ubiquitin"/>
    <property type="match status" value="1"/>
</dbReference>
<reference evidence="4" key="1">
    <citation type="submission" date="2015-09" db="EMBL/GenBank/DDBJ databases">
        <authorList>
            <consortium name="Pathogen Informatics"/>
        </authorList>
    </citation>
    <scope>NUCLEOTIDE SEQUENCE [LARGE SCALE GENOMIC DNA]</scope>
    <source>
        <strain evidence="4">Lake Konstanz</strain>
    </source>
</reference>
<gene>
    <name evidence="3" type="ORF">BSAL_77240</name>
</gene>
<dbReference type="Proteomes" id="UP000051952">
    <property type="component" value="Unassembled WGS sequence"/>
</dbReference>
<dbReference type="SUPFAM" id="SSF54236">
    <property type="entry name" value="Ubiquitin-like"/>
    <property type="match status" value="1"/>
</dbReference>
<keyword evidence="4" id="KW-1185">Reference proteome</keyword>
<evidence type="ECO:0000313" key="4">
    <source>
        <dbReference type="Proteomes" id="UP000051952"/>
    </source>
</evidence>
<dbReference type="OrthoDB" id="419317at2759"/>